<evidence type="ECO:0000256" key="8">
    <source>
        <dbReference type="ARBA" id="ARBA00023125"/>
    </source>
</evidence>
<evidence type="ECO:0000256" key="6">
    <source>
        <dbReference type="ARBA" id="ARBA00022806"/>
    </source>
</evidence>
<dbReference type="CDD" id="cd04488">
    <property type="entry name" value="RecG_wedge_OBF"/>
    <property type="match status" value="1"/>
</dbReference>
<dbReference type="GO" id="GO:0006281">
    <property type="term" value="P:DNA repair"/>
    <property type="evidence" value="ECO:0007669"/>
    <property type="project" value="UniProtKB-UniRule"/>
</dbReference>
<dbReference type="SMART" id="SM00490">
    <property type="entry name" value="HELICc"/>
    <property type="match status" value="1"/>
</dbReference>
<evidence type="ECO:0000313" key="19">
    <source>
        <dbReference type="Proteomes" id="UP000199533"/>
    </source>
</evidence>
<evidence type="ECO:0000259" key="16">
    <source>
        <dbReference type="PROSITE" id="PS51192"/>
    </source>
</evidence>
<keyword evidence="8" id="KW-0238">DNA-binding</keyword>
<evidence type="ECO:0000256" key="14">
    <source>
        <dbReference type="ARBA" id="ARBA00048988"/>
    </source>
</evidence>
<evidence type="ECO:0000256" key="13">
    <source>
        <dbReference type="ARBA" id="ARBA00034808"/>
    </source>
</evidence>
<evidence type="ECO:0000256" key="2">
    <source>
        <dbReference type="ARBA" id="ARBA00017846"/>
    </source>
</evidence>
<keyword evidence="10 15" id="KW-0234">DNA repair</keyword>
<dbReference type="EC" id="5.6.2.4" evidence="13 15"/>
<dbReference type="Proteomes" id="UP000199533">
    <property type="component" value="Unassembled WGS sequence"/>
</dbReference>
<sequence>MVHWLKWMPLWCCHDSIGKAVGKSADTPESVASGEPTRIDDKTKIIDTGGTTAISFVTLSINQKVQEKLSRLGICNERDLVLHLPIRYEDETHLFPINHAPQGRTVQVEGVIVHNEVMLKPRRQLVCKITDDSGTLCMRFLNFYGSQIKTYAVGKRVRLLGEIRHGFFGAEMIHPKCRIVQKGEPLAVAMTPVYSITAGLPQKILSKLIQQVLNGPLNASLLAETLPDKIVRKYQLPGFEQSICILHHPPPDTPVDLLELRTHSAWQRIKIDELLAQQLSMRMHYRERRSRKAPNLPQKQTLCQTFQAQLAFSLTAAQRRVVAEISRDLASPHPMQRLLQGDVGSGKTIVAAMAALQAIDNGYQVAIMAPTEILAEQHFQKLSTWFEPLGIPVVWLSGGQRKKAKQMVLATIESGEAMLAVGTHALFQEQVSFYQLGLTIVDEQHRFGVHQRLALRTKGAQSQPDSMPHQLMMSATPIPRTLSMSYFADLDVSIIDEFPPGRSPVVTKLVADSRRNEVVARIQQACHQGKQVYWVCPLIEESETLQLQTAMETHENLSRIFPDLKIGLVHGRLPAQEKTDMMLRFKQAEIQLLVATTVIEVGVDVPNASLMVIENAERMGLSQLHQLRGRVGRGADASVCILMYQQPLSEIARKRLKIIFENNDGFEIARQDLHLRGPGEFLGARQSGIPMLRFADLEKDGALLTTAQSVADEMLNDYPQWAQRHVQRWLDDKMEYLRV</sequence>
<keyword evidence="11" id="KW-0413">Isomerase</keyword>
<protein>
    <recommendedName>
        <fullName evidence="2 15">ATP-dependent DNA helicase RecG</fullName>
        <ecNumber evidence="13 15">5.6.2.4</ecNumber>
    </recommendedName>
</protein>
<dbReference type="InterPro" id="IPR047112">
    <property type="entry name" value="RecG/Mfd"/>
</dbReference>
<dbReference type="GO" id="GO:0006310">
    <property type="term" value="P:DNA recombination"/>
    <property type="evidence" value="ECO:0007669"/>
    <property type="project" value="UniProtKB-UniRule"/>
</dbReference>
<evidence type="ECO:0000256" key="5">
    <source>
        <dbReference type="ARBA" id="ARBA00022801"/>
    </source>
</evidence>
<organism evidence="18 19">
    <name type="scientific">Nitrosomonas aestuarii</name>
    <dbReference type="NCBI Taxonomy" id="52441"/>
    <lineage>
        <taxon>Bacteria</taxon>
        <taxon>Pseudomonadati</taxon>
        <taxon>Pseudomonadota</taxon>
        <taxon>Betaproteobacteria</taxon>
        <taxon>Nitrosomonadales</taxon>
        <taxon>Nitrosomonadaceae</taxon>
        <taxon>Nitrosomonas</taxon>
    </lineage>
</organism>
<dbReference type="InterPro" id="IPR033454">
    <property type="entry name" value="RecG_wedge"/>
</dbReference>
<keyword evidence="3 15" id="KW-0547">Nucleotide-binding</keyword>
<keyword evidence="9 15" id="KW-0233">DNA recombination</keyword>
<dbReference type="Pfam" id="PF00271">
    <property type="entry name" value="Helicase_C"/>
    <property type="match status" value="1"/>
</dbReference>
<dbReference type="CDD" id="cd17992">
    <property type="entry name" value="DEXHc_RecG"/>
    <property type="match status" value="1"/>
</dbReference>
<dbReference type="Pfam" id="PF19833">
    <property type="entry name" value="RecG_dom3_C"/>
    <property type="match status" value="1"/>
</dbReference>
<feature type="domain" description="Helicase ATP-binding" evidence="16">
    <location>
        <begin position="328"/>
        <end position="495"/>
    </location>
</feature>
<comment type="similarity">
    <text evidence="1 15">Belongs to the helicase family. RecG subfamily.</text>
</comment>
<name>A0A1I4ASF4_9PROT</name>
<dbReference type="STRING" id="52441.SAMN05216302_101018"/>
<keyword evidence="4 15" id="KW-0227">DNA damage</keyword>
<evidence type="ECO:0000256" key="7">
    <source>
        <dbReference type="ARBA" id="ARBA00022840"/>
    </source>
</evidence>
<dbReference type="NCBIfam" id="NF008163">
    <property type="entry name" value="PRK10917.1-1"/>
    <property type="match status" value="1"/>
</dbReference>
<evidence type="ECO:0000256" key="11">
    <source>
        <dbReference type="ARBA" id="ARBA00023235"/>
    </source>
</evidence>
<dbReference type="GO" id="GO:0005524">
    <property type="term" value="F:ATP binding"/>
    <property type="evidence" value="ECO:0007669"/>
    <property type="project" value="UniProtKB-KW"/>
</dbReference>
<accession>A0A1I4ASF4</accession>
<evidence type="ECO:0000313" key="18">
    <source>
        <dbReference type="EMBL" id="SFK59478.1"/>
    </source>
</evidence>
<dbReference type="SMART" id="SM00487">
    <property type="entry name" value="DEXDc"/>
    <property type="match status" value="1"/>
</dbReference>
<dbReference type="Gene3D" id="3.40.50.300">
    <property type="entry name" value="P-loop containing nucleotide triphosphate hydrolases"/>
    <property type="match status" value="2"/>
</dbReference>
<dbReference type="GO" id="GO:0043138">
    <property type="term" value="F:3'-5' DNA helicase activity"/>
    <property type="evidence" value="ECO:0007669"/>
    <property type="project" value="UniProtKB-EC"/>
</dbReference>
<dbReference type="GO" id="GO:0003677">
    <property type="term" value="F:DNA binding"/>
    <property type="evidence" value="ECO:0007669"/>
    <property type="project" value="UniProtKB-KW"/>
</dbReference>
<proteinExistence type="inferred from homology"/>
<dbReference type="SUPFAM" id="SSF50249">
    <property type="entry name" value="Nucleic acid-binding proteins"/>
    <property type="match status" value="1"/>
</dbReference>
<evidence type="ECO:0000256" key="4">
    <source>
        <dbReference type="ARBA" id="ARBA00022763"/>
    </source>
</evidence>
<evidence type="ECO:0000259" key="17">
    <source>
        <dbReference type="PROSITE" id="PS51194"/>
    </source>
</evidence>
<comment type="function">
    <text evidence="15">Plays a critical role in recombination and DNA repair. Helps process Holliday junction intermediates to mature products by catalyzing branch migration. Has replication fork regression activity, unwinds stalled or blocked replication forks to make a HJ that can be resolved. Has a DNA unwinding activity characteristic of a DNA helicase with 3'-5' polarity.</text>
</comment>
<dbReference type="PROSITE" id="PS51194">
    <property type="entry name" value="HELICASE_CTER"/>
    <property type="match status" value="1"/>
</dbReference>
<dbReference type="SUPFAM" id="SSF52540">
    <property type="entry name" value="P-loop containing nucleoside triphosphate hydrolases"/>
    <property type="match status" value="2"/>
</dbReference>
<evidence type="ECO:0000256" key="1">
    <source>
        <dbReference type="ARBA" id="ARBA00007504"/>
    </source>
</evidence>
<dbReference type="NCBIfam" id="TIGR00643">
    <property type="entry name" value="recG"/>
    <property type="match status" value="1"/>
</dbReference>
<keyword evidence="6 15" id="KW-0347">Helicase</keyword>
<evidence type="ECO:0000256" key="15">
    <source>
        <dbReference type="RuleBase" id="RU363016"/>
    </source>
</evidence>
<comment type="catalytic activity">
    <reaction evidence="12 15">
        <text>Couples ATP hydrolysis with the unwinding of duplex DNA by translocating in the 3'-5' direction.</text>
        <dbReference type="EC" id="5.6.2.4"/>
    </reaction>
</comment>
<dbReference type="EMBL" id="FOSP01000010">
    <property type="protein sequence ID" value="SFK59478.1"/>
    <property type="molecule type" value="Genomic_DNA"/>
</dbReference>
<dbReference type="InterPro" id="IPR014001">
    <property type="entry name" value="Helicase_ATP-bd"/>
</dbReference>
<comment type="catalytic activity">
    <reaction evidence="14 15">
        <text>ATP + H2O = ADP + phosphate + H(+)</text>
        <dbReference type="Rhea" id="RHEA:13065"/>
        <dbReference type="ChEBI" id="CHEBI:15377"/>
        <dbReference type="ChEBI" id="CHEBI:15378"/>
        <dbReference type="ChEBI" id="CHEBI:30616"/>
        <dbReference type="ChEBI" id="CHEBI:43474"/>
        <dbReference type="ChEBI" id="CHEBI:456216"/>
        <dbReference type="EC" id="5.6.2.4"/>
    </reaction>
</comment>
<gene>
    <name evidence="18" type="ORF">SAMN05216302_101018</name>
</gene>
<dbReference type="NCBIfam" id="NF008165">
    <property type="entry name" value="PRK10917.1-3"/>
    <property type="match status" value="1"/>
</dbReference>
<dbReference type="InterPro" id="IPR012340">
    <property type="entry name" value="NA-bd_OB-fold"/>
</dbReference>
<keyword evidence="19" id="KW-1185">Reference proteome</keyword>
<keyword evidence="5 15" id="KW-0378">Hydrolase</keyword>
<dbReference type="InterPro" id="IPR027417">
    <property type="entry name" value="P-loop_NTPase"/>
</dbReference>
<evidence type="ECO:0000256" key="9">
    <source>
        <dbReference type="ARBA" id="ARBA00023172"/>
    </source>
</evidence>
<dbReference type="InterPro" id="IPR004609">
    <property type="entry name" value="ATP-dep_DNA_helicase_RecG"/>
</dbReference>
<dbReference type="PANTHER" id="PTHR47964:SF1">
    <property type="entry name" value="ATP-DEPENDENT DNA HELICASE HOMOLOG RECG, CHLOROPLASTIC"/>
    <property type="match status" value="1"/>
</dbReference>
<dbReference type="AlphaFoldDB" id="A0A1I4ASF4"/>
<dbReference type="PROSITE" id="PS51192">
    <property type="entry name" value="HELICASE_ATP_BIND_1"/>
    <property type="match status" value="1"/>
</dbReference>
<dbReference type="FunFam" id="3.40.50.300:FF:000391">
    <property type="entry name" value="ATP-dependent DNA helicase RecG"/>
    <property type="match status" value="1"/>
</dbReference>
<dbReference type="PANTHER" id="PTHR47964">
    <property type="entry name" value="ATP-DEPENDENT DNA HELICASE HOMOLOG RECG, CHLOROPLASTIC"/>
    <property type="match status" value="1"/>
</dbReference>
<dbReference type="NCBIfam" id="NF008168">
    <property type="entry name" value="PRK10917.2-2"/>
    <property type="match status" value="1"/>
</dbReference>
<dbReference type="InterPro" id="IPR001650">
    <property type="entry name" value="Helicase_C-like"/>
</dbReference>
<feature type="domain" description="Helicase C-terminal" evidence="17">
    <location>
        <begin position="521"/>
        <end position="674"/>
    </location>
</feature>
<evidence type="ECO:0000256" key="3">
    <source>
        <dbReference type="ARBA" id="ARBA00022741"/>
    </source>
</evidence>
<dbReference type="NCBIfam" id="NF008166">
    <property type="entry name" value="PRK10917.1-4"/>
    <property type="match status" value="1"/>
</dbReference>
<dbReference type="InterPro" id="IPR045562">
    <property type="entry name" value="RecG_dom3_C"/>
</dbReference>
<dbReference type="InterPro" id="IPR011545">
    <property type="entry name" value="DEAD/DEAH_box_helicase_dom"/>
</dbReference>
<dbReference type="GO" id="GO:0016887">
    <property type="term" value="F:ATP hydrolysis activity"/>
    <property type="evidence" value="ECO:0007669"/>
    <property type="project" value="RHEA"/>
</dbReference>
<dbReference type="Pfam" id="PF17191">
    <property type="entry name" value="RecG_wedge"/>
    <property type="match status" value="1"/>
</dbReference>
<evidence type="ECO:0000256" key="12">
    <source>
        <dbReference type="ARBA" id="ARBA00034617"/>
    </source>
</evidence>
<reference evidence="19" key="1">
    <citation type="submission" date="2016-10" db="EMBL/GenBank/DDBJ databases">
        <authorList>
            <person name="Varghese N."/>
            <person name="Submissions S."/>
        </authorList>
    </citation>
    <scope>NUCLEOTIDE SEQUENCE [LARGE SCALE GENOMIC DNA]</scope>
    <source>
        <strain evidence="19">Nm69</strain>
    </source>
</reference>
<keyword evidence="7 15" id="KW-0067">ATP-binding</keyword>
<evidence type="ECO:0000256" key="10">
    <source>
        <dbReference type="ARBA" id="ARBA00023204"/>
    </source>
</evidence>
<dbReference type="Pfam" id="PF00270">
    <property type="entry name" value="DEAD"/>
    <property type="match status" value="1"/>
</dbReference>